<evidence type="ECO:0000259" key="13">
    <source>
        <dbReference type="Pfam" id="PF00593"/>
    </source>
</evidence>
<evidence type="ECO:0000256" key="7">
    <source>
        <dbReference type="ARBA" id="ARBA00023136"/>
    </source>
</evidence>
<keyword evidence="9 10" id="KW-0998">Cell outer membrane</keyword>
<feature type="domain" description="TonB-dependent receptor plug" evidence="14">
    <location>
        <begin position="52"/>
        <end position="170"/>
    </location>
</feature>
<accession>A0A7X4HD60</accession>
<evidence type="ECO:0000256" key="5">
    <source>
        <dbReference type="ARBA" id="ARBA00022692"/>
    </source>
</evidence>
<sequence>MKKKLIVQAIALLGTAGWSEFATAQIQAAPAADAPIERVIVTGSNLKRTSTENPSVVQVISKKEIEQSGAVSVADLMAKVPALGSSNQVDSRDGGFSKGLATASLRNLGSASTLVLINGRRMSPAAYADPNAGQSTQYDLNSIPLSALERVEILKDGGSAVYGSDAIAGVINFITKSNFKGGDITAQRSQDGYGNFGRSGISGAYGFGDLEEDRFNAFVAFDFSRRDRTPIAEARAVHADQSRAMDGRLSSYYSSVSQYPVFFKESRLGSGSFNRYVSADLSCNPADIRTGSTALVPMLASDVMIGNKFCNYDGWQYEDAQGKAESSNVLARAEFKVDANIRAFAEASYSKSELEYAGVSRTLSRNKTTVFPKDGPGISFQPILGVNHPDNPTRGTAGAVPVAVNYRFTDAKGGSSNENTSTRLLAGLKGSHFNWDWDTGLLYNESKRHQVSNGFLYLPIVQRLVTENVPLKTIAGTPGVTVDSPLDGKASITQWDIKGSTELGQLAGGAIGLAVGAELKQEKMSIVPDARTVKGEIIGLANQYSQAKRDVRSVFSEVRLPVLKSVDVELAGRYDKYDGFSGSFTPKAGVKWTVSPTLAVRGTYSEGFRAPSLTQMVDGGTQYFLNSFEDKLRCGKPGADATDCLKSLSGVAASNKDLVPETSKSFTAGLIFSPANNFDILFDYYNIRKDKETDLMSPVAVINDPKLASRVKRDQNQGTWLRDASNNLIPNSGPLISIETPYINAGGTRTSGIDLELALRNNLGAYGKLASRLNASYTLSYKKAQSEGDPMIDLVGTNGAVYNDTTSVGEIPRLRASLSSTWSIQQHSLTATANYISSISMMAAYSVQEDGRVGPYEEPYCEYGRANRNENYTKFYPECKVKSMATLDLAYAYTGFRNTVLTFNVANAFNTKAPYDPSYSVAGYNSALHSARGRFFTVKANYKF</sequence>
<comment type="similarity">
    <text evidence="2 10 11">Belongs to the TonB-dependent receptor family.</text>
</comment>
<name>A0A7X4HD60_9BURK</name>
<gene>
    <name evidence="15" type="ORF">GTP77_16880</name>
</gene>
<feature type="signal peptide" evidence="12">
    <location>
        <begin position="1"/>
        <end position="24"/>
    </location>
</feature>
<keyword evidence="7 10" id="KW-0472">Membrane</keyword>
<evidence type="ECO:0000313" key="15">
    <source>
        <dbReference type="EMBL" id="MYN09003.1"/>
    </source>
</evidence>
<dbReference type="Proteomes" id="UP000450676">
    <property type="component" value="Unassembled WGS sequence"/>
</dbReference>
<organism evidence="15 16">
    <name type="scientific">Pseudoduganella aquatica</name>
    <dbReference type="NCBI Taxonomy" id="2660641"/>
    <lineage>
        <taxon>Bacteria</taxon>
        <taxon>Pseudomonadati</taxon>
        <taxon>Pseudomonadota</taxon>
        <taxon>Betaproteobacteria</taxon>
        <taxon>Burkholderiales</taxon>
        <taxon>Oxalobacteraceae</taxon>
        <taxon>Telluria group</taxon>
        <taxon>Pseudoduganella</taxon>
    </lineage>
</organism>
<evidence type="ECO:0000256" key="9">
    <source>
        <dbReference type="ARBA" id="ARBA00023237"/>
    </source>
</evidence>
<evidence type="ECO:0000256" key="6">
    <source>
        <dbReference type="ARBA" id="ARBA00023077"/>
    </source>
</evidence>
<keyword evidence="8 15" id="KW-0675">Receptor</keyword>
<evidence type="ECO:0000259" key="14">
    <source>
        <dbReference type="Pfam" id="PF07715"/>
    </source>
</evidence>
<dbReference type="PANTHER" id="PTHR47234">
    <property type="match status" value="1"/>
</dbReference>
<dbReference type="InterPro" id="IPR036942">
    <property type="entry name" value="Beta-barrel_TonB_sf"/>
</dbReference>
<dbReference type="AlphaFoldDB" id="A0A7X4HD60"/>
<keyword evidence="3 10" id="KW-0813">Transport</keyword>
<keyword evidence="12" id="KW-0732">Signal</keyword>
<reference evidence="15 16" key="1">
    <citation type="submission" date="2019-12" db="EMBL/GenBank/DDBJ databases">
        <title>Novel species isolated from a subtropical stream in China.</title>
        <authorList>
            <person name="Lu H."/>
        </authorList>
    </citation>
    <scope>NUCLEOTIDE SEQUENCE [LARGE SCALE GENOMIC DNA]</scope>
    <source>
        <strain evidence="15 16">FT127W</strain>
    </source>
</reference>
<dbReference type="EMBL" id="WWCU01000018">
    <property type="protein sequence ID" value="MYN09003.1"/>
    <property type="molecule type" value="Genomic_DNA"/>
</dbReference>
<dbReference type="PANTHER" id="PTHR47234:SF2">
    <property type="entry name" value="TONB-DEPENDENT RECEPTOR"/>
    <property type="match status" value="1"/>
</dbReference>
<evidence type="ECO:0000256" key="4">
    <source>
        <dbReference type="ARBA" id="ARBA00022452"/>
    </source>
</evidence>
<evidence type="ECO:0000256" key="11">
    <source>
        <dbReference type="RuleBase" id="RU003357"/>
    </source>
</evidence>
<evidence type="ECO:0000256" key="2">
    <source>
        <dbReference type="ARBA" id="ARBA00009810"/>
    </source>
</evidence>
<dbReference type="GO" id="GO:0009279">
    <property type="term" value="C:cell outer membrane"/>
    <property type="evidence" value="ECO:0007669"/>
    <property type="project" value="UniProtKB-SubCell"/>
</dbReference>
<dbReference type="InterPro" id="IPR037066">
    <property type="entry name" value="Plug_dom_sf"/>
</dbReference>
<comment type="caution">
    <text evidence="15">The sequence shown here is derived from an EMBL/GenBank/DDBJ whole genome shotgun (WGS) entry which is preliminary data.</text>
</comment>
<feature type="domain" description="TonB-dependent receptor-like beta-barrel" evidence="13">
    <location>
        <begin position="388"/>
        <end position="907"/>
    </location>
</feature>
<keyword evidence="6 11" id="KW-0798">TonB box</keyword>
<dbReference type="Pfam" id="PF00593">
    <property type="entry name" value="TonB_dep_Rec_b-barrel"/>
    <property type="match status" value="1"/>
</dbReference>
<dbReference type="PROSITE" id="PS52016">
    <property type="entry name" value="TONB_DEPENDENT_REC_3"/>
    <property type="match status" value="1"/>
</dbReference>
<evidence type="ECO:0000256" key="1">
    <source>
        <dbReference type="ARBA" id="ARBA00004571"/>
    </source>
</evidence>
<keyword evidence="5 10" id="KW-0812">Transmembrane</keyword>
<evidence type="ECO:0000256" key="10">
    <source>
        <dbReference type="PROSITE-ProRule" id="PRU01360"/>
    </source>
</evidence>
<dbReference type="RefSeq" id="WP_161073310.1">
    <property type="nucleotide sequence ID" value="NZ_WWCU01000018.1"/>
</dbReference>
<evidence type="ECO:0000313" key="16">
    <source>
        <dbReference type="Proteomes" id="UP000450676"/>
    </source>
</evidence>
<keyword evidence="16" id="KW-1185">Reference proteome</keyword>
<dbReference type="Gene3D" id="2.40.170.20">
    <property type="entry name" value="TonB-dependent receptor, beta-barrel domain"/>
    <property type="match status" value="1"/>
</dbReference>
<dbReference type="InterPro" id="IPR012910">
    <property type="entry name" value="Plug_dom"/>
</dbReference>
<comment type="subcellular location">
    <subcellularLocation>
        <location evidence="1 10">Cell outer membrane</location>
        <topology evidence="1 10">Multi-pass membrane protein</topology>
    </subcellularLocation>
</comment>
<dbReference type="Pfam" id="PF07715">
    <property type="entry name" value="Plug"/>
    <property type="match status" value="1"/>
</dbReference>
<proteinExistence type="inferred from homology"/>
<dbReference type="InterPro" id="IPR000531">
    <property type="entry name" value="Beta-barrel_TonB"/>
</dbReference>
<protein>
    <submittedName>
        <fullName evidence="15">TonB-dependent receptor</fullName>
    </submittedName>
</protein>
<keyword evidence="4 10" id="KW-1134">Transmembrane beta strand</keyword>
<evidence type="ECO:0000256" key="12">
    <source>
        <dbReference type="SAM" id="SignalP"/>
    </source>
</evidence>
<evidence type="ECO:0000256" key="3">
    <source>
        <dbReference type="ARBA" id="ARBA00022448"/>
    </source>
</evidence>
<dbReference type="InterPro" id="IPR039426">
    <property type="entry name" value="TonB-dep_rcpt-like"/>
</dbReference>
<dbReference type="CDD" id="cd01347">
    <property type="entry name" value="ligand_gated_channel"/>
    <property type="match status" value="1"/>
</dbReference>
<evidence type="ECO:0000256" key="8">
    <source>
        <dbReference type="ARBA" id="ARBA00023170"/>
    </source>
</evidence>
<dbReference type="Gene3D" id="2.170.130.10">
    <property type="entry name" value="TonB-dependent receptor, plug domain"/>
    <property type="match status" value="1"/>
</dbReference>
<feature type="chain" id="PRO_5030526697" evidence="12">
    <location>
        <begin position="25"/>
        <end position="944"/>
    </location>
</feature>
<dbReference type="SUPFAM" id="SSF56935">
    <property type="entry name" value="Porins"/>
    <property type="match status" value="1"/>
</dbReference>